<evidence type="ECO:0000313" key="2">
    <source>
        <dbReference type="Proteomes" id="UP001187192"/>
    </source>
</evidence>
<evidence type="ECO:0000313" key="1">
    <source>
        <dbReference type="EMBL" id="GMN69631.1"/>
    </source>
</evidence>
<comment type="caution">
    <text evidence="1">The sequence shown here is derived from an EMBL/GenBank/DDBJ whole genome shotgun (WGS) entry which is preliminary data.</text>
</comment>
<accession>A0AA88EBX5</accession>
<gene>
    <name evidence="1" type="ORF">TIFTF001_038680</name>
</gene>
<proteinExistence type="predicted"/>
<dbReference type="AlphaFoldDB" id="A0AA88EBX5"/>
<protein>
    <submittedName>
        <fullName evidence="1">Uncharacterized protein</fullName>
    </submittedName>
</protein>
<sequence>MANSSTNRDSSIVDEHGQHELAAVVRNLEQRMGNIEHRFDGLDRTIKNIQQMIAAMAVGGNQQPQQQHEAIGPRGCWITSYRRPTCQPTI</sequence>
<organism evidence="1 2">
    <name type="scientific">Ficus carica</name>
    <name type="common">Common fig</name>
    <dbReference type="NCBI Taxonomy" id="3494"/>
    <lineage>
        <taxon>Eukaryota</taxon>
        <taxon>Viridiplantae</taxon>
        <taxon>Streptophyta</taxon>
        <taxon>Embryophyta</taxon>
        <taxon>Tracheophyta</taxon>
        <taxon>Spermatophyta</taxon>
        <taxon>Magnoliopsida</taxon>
        <taxon>eudicotyledons</taxon>
        <taxon>Gunneridae</taxon>
        <taxon>Pentapetalae</taxon>
        <taxon>rosids</taxon>
        <taxon>fabids</taxon>
        <taxon>Rosales</taxon>
        <taxon>Moraceae</taxon>
        <taxon>Ficeae</taxon>
        <taxon>Ficus</taxon>
    </lineage>
</organism>
<name>A0AA88EBX5_FICCA</name>
<keyword evidence="2" id="KW-1185">Reference proteome</keyword>
<dbReference type="EMBL" id="BTGU01000893">
    <property type="protein sequence ID" value="GMN69631.1"/>
    <property type="molecule type" value="Genomic_DNA"/>
</dbReference>
<reference evidence="1" key="1">
    <citation type="submission" date="2023-07" db="EMBL/GenBank/DDBJ databases">
        <title>draft genome sequence of fig (Ficus carica).</title>
        <authorList>
            <person name="Takahashi T."/>
            <person name="Nishimura K."/>
        </authorList>
    </citation>
    <scope>NUCLEOTIDE SEQUENCE</scope>
</reference>
<dbReference type="Proteomes" id="UP001187192">
    <property type="component" value="Unassembled WGS sequence"/>
</dbReference>